<dbReference type="EMBL" id="AP025314">
    <property type="protein sequence ID" value="BDD08801.1"/>
    <property type="molecule type" value="Genomic_DNA"/>
</dbReference>
<proteinExistence type="inferred from homology"/>
<dbReference type="AlphaFoldDB" id="A0AAU9D7F8"/>
<accession>A0AAU9D7F8</accession>
<sequence length="191" mass="21798">MILIDNTVISDDIKDKRFVCDLTKCKGACCVEGDLGAPLDEDELPIFENILEKVKPYLTEEGLKAIEEQGTYVKDWEDDYSTPLVKDGACAYVAYDEDGSLKCAIEQAHLDGKIDYIKPVSCHLYPVRITKYDQFEAVNYDKWDICADACTLGEKLNVPVYKFLKGPLVRKYGQKWYDELEKEINEMEPNS</sequence>
<evidence type="ECO:0008006" key="4">
    <source>
        <dbReference type="Google" id="ProtNLM"/>
    </source>
</evidence>
<protein>
    <recommendedName>
        <fullName evidence="4">DUF3109 family protein</fullName>
    </recommendedName>
</protein>
<keyword evidence="3" id="KW-1185">Reference proteome</keyword>
<dbReference type="RefSeq" id="WP_338394036.1">
    <property type="nucleotide sequence ID" value="NZ_AP025314.1"/>
</dbReference>
<organism evidence="2 3">
    <name type="scientific">Fulvitalea axinellae</name>
    <dbReference type="NCBI Taxonomy" id="1182444"/>
    <lineage>
        <taxon>Bacteria</taxon>
        <taxon>Pseudomonadati</taxon>
        <taxon>Bacteroidota</taxon>
        <taxon>Cytophagia</taxon>
        <taxon>Cytophagales</taxon>
        <taxon>Persicobacteraceae</taxon>
        <taxon>Fulvitalea</taxon>
    </lineage>
</organism>
<dbReference type="Proteomes" id="UP001348817">
    <property type="component" value="Chromosome"/>
</dbReference>
<evidence type="ECO:0000256" key="1">
    <source>
        <dbReference type="ARBA" id="ARBA00093770"/>
    </source>
</evidence>
<reference evidence="2 3" key="1">
    <citation type="submission" date="2021-12" db="EMBL/GenBank/DDBJ databases">
        <title>Genome sequencing of bacteria with rrn-lacking chromosome and rrn-plasmid.</title>
        <authorList>
            <person name="Anda M."/>
            <person name="Iwasaki W."/>
        </authorList>
    </citation>
    <scope>NUCLEOTIDE SEQUENCE [LARGE SCALE GENOMIC DNA]</scope>
    <source>
        <strain evidence="2 3">DSM 100852</strain>
    </source>
</reference>
<dbReference type="Pfam" id="PF11307">
    <property type="entry name" value="DUF3109"/>
    <property type="match status" value="1"/>
</dbReference>
<comment type="similarity">
    <text evidence="1">Belongs to the Rv0495c family.</text>
</comment>
<evidence type="ECO:0000313" key="2">
    <source>
        <dbReference type="EMBL" id="BDD08801.1"/>
    </source>
</evidence>
<name>A0AAU9D7F8_9BACT</name>
<dbReference type="KEGG" id="fax:FUAX_12330"/>
<dbReference type="InterPro" id="IPR021458">
    <property type="entry name" value="Rv0495c"/>
</dbReference>
<gene>
    <name evidence="2" type="ORF">FUAX_12330</name>
</gene>
<evidence type="ECO:0000313" key="3">
    <source>
        <dbReference type="Proteomes" id="UP001348817"/>
    </source>
</evidence>